<name>A0A5D3WIQ4_9BACT</name>
<evidence type="ECO:0000256" key="6">
    <source>
        <dbReference type="ARBA" id="ARBA00022756"/>
    </source>
</evidence>
<accession>A0A5D3WIQ4</accession>
<dbReference type="PANTHER" id="PTHR13693:SF100">
    <property type="entry name" value="8-AMINO-7-OXONONANOATE SYNTHASE"/>
    <property type="match status" value="1"/>
</dbReference>
<dbReference type="Pfam" id="PF00155">
    <property type="entry name" value="Aminotran_1_2"/>
    <property type="match status" value="1"/>
</dbReference>
<dbReference type="InterPro" id="IPR015424">
    <property type="entry name" value="PyrdxlP-dep_Trfase"/>
</dbReference>
<evidence type="ECO:0000256" key="7">
    <source>
        <dbReference type="ARBA" id="ARBA00022898"/>
    </source>
</evidence>
<dbReference type="UniPathway" id="UPA00078"/>
<dbReference type="EMBL" id="VNIB01000005">
    <property type="protein sequence ID" value="TYO98759.1"/>
    <property type="molecule type" value="Genomic_DNA"/>
</dbReference>
<evidence type="ECO:0000313" key="13">
    <source>
        <dbReference type="Proteomes" id="UP000324159"/>
    </source>
</evidence>
<comment type="function">
    <text evidence="10">Catalyzes the decarboxylative condensation of pimeloyl-[acyl-carrier protein] and L-alanine to produce 8-amino-7-oxononanoate (AON), [acyl-carrier protein], and carbon dioxide.</text>
</comment>
<evidence type="ECO:0000313" key="12">
    <source>
        <dbReference type="EMBL" id="TYO98759.1"/>
    </source>
</evidence>
<evidence type="ECO:0000256" key="4">
    <source>
        <dbReference type="ARBA" id="ARBA00011738"/>
    </source>
</evidence>
<dbReference type="AlphaFoldDB" id="A0A5D3WIQ4"/>
<evidence type="ECO:0000256" key="2">
    <source>
        <dbReference type="ARBA" id="ARBA00004746"/>
    </source>
</evidence>
<feature type="domain" description="Aminotransferase class I/classII large" evidence="11">
    <location>
        <begin position="37"/>
        <end position="382"/>
    </location>
</feature>
<dbReference type="SUPFAM" id="SSF53383">
    <property type="entry name" value="PLP-dependent transferases"/>
    <property type="match status" value="1"/>
</dbReference>
<evidence type="ECO:0000256" key="1">
    <source>
        <dbReference type="ARBA" id="ARBA00001933"/>
    </source>
</evidence>
<dbReference type="Proteomes" id="UP000324159">
    <property type="component" value="Unassembled WGS sequence"/>
</dbReference>
<gene>
    <name evidence="12" type="ORF">EDC39_105128</name>
</gene>
<dbReference type="InterPro" id="IPR015421">
    <property type="entry name" value="PyrdxlP-dep_Trfase_major"/>
</dbReference>
<comment type="cofactor">
    <cofactor evidence="1 9 10">
        <name>pyridoxal 5'-phosphate</name>
        <dbReference type="ChEBI" id="CHEBI:597326"/>
    </cofactor>
</comment>
<dbReference type="FunFam" id="3.40.640.10:FF:000006">
    <property type="entry name" value="5-aminolevulinate synthase, mitochondrial"/>
    <property type="match status" value="1"/>
</dbReference>
<dbReference type="PROSITE" id="PS00599">
    <property type="entry name" value="AA_TRANSFER_CLASS_2"/>
    <property type="match status" value="1"/>
</dbReference>
<dbReference type="GO" id="GO:0030170">
    <property type="term" value="F:pyridoxal phosphate binding"/>
    <property type="evidence" value="ECO:0007669"/>
    <property type="project" value="InterPro"/>
</dbReference>
<proteinExistence type="inferred from homology"/>
<dbReference type="NCBIfam" id="TIGR00858">
    <property type="entry name" value="bioF"/>
    <property type="match status" value="1"/>
</dbReference>
<evidence type="ECO:0000256" key="9">
    <source>
        <dbReference type="PIRSR" id="PIRSR604723-51"/>
    </source>
</evidence>
<dbReference type="Gene3D" id="3.40.640.10">
    <property type="entry name" value="Type I PLP-dependent aspartate aminotransferase-like (Major domain)"/>
    <property type="match status" value="1"/>
</dbReference>
<dbReference type="InterPro" id="IPR004839">
    <property type="entry name" value="Aminotransferase_I/II_large"/>
</dbReference>
<evidence type="ECO:0000256" key="10">
    <source>
        <dbReference type="RuleBase" id="RU003693"/>
    </source>
</evidence>
<dbReference type="EC" id="2.3.1.47" evidence="10"/>
<dbReference type="RefSeq" id="WP_148895696.1">
    <property type="nucleotide sequence ID" value="NZ_VNIB01000005.1"/>
</dbReference>
<keyword evidence="7 9" id="KW-0663">Pyridoxal phosphate</keyword>
<keyword evidence="6" id="KW-0093">Biotin biosynthesis</keyword>
<keyword evidence="13" id="KW-1185">Reference proteome</keyword>
<reference evidence="12 13" key="1">
    <citation type="submission" date="2019-07" db="EMBL/GenBank/DDBJ databases">
        <title>Genomic Encyclopedia of Type Strains, Phase IV (KMG-IV): sequencing the most valuable type-strain genomes for metagenomic binning, comparative biology and taxonomic classification.</title>
        <authorList>
            <person name="Goeker M."/>
        </authorList>
    </citation>
    <scope>NUCLEOTIDE SEQUENCE [LARGE SCALE GENOMIC DNA]</scope>
    <source>
        <strain evidence="12 13">SS015</strain>
    </source>
</reference>
<dbReference type="CDD" id="cd06454">
    <property type="entry name" value="KBL_like"/>
    <property type="match status" value="1"/>
</dbReference>
<evidence type="ECO:0000256" key="3">
    <source>
        <dbReference type="ARBA" id="ARBA00010008"/>
    </source>
</evidence>
<dbReference type="GO" id="GO:0008710">
    <property type="term" value="F:8-amino-7-oxononanoate synthase activity"/>
    <property type="evidence" value="ECO:0007669"/>
    <property type="project" value="UniProtKB-UniRule"/>
</dbReference>
<protein>
    <recommendedName>
        <fullName evidence="10">8-amino-7-ketopelargonate synthase</fullName>
        <ecNumber evidence="10">2.3.1.47</ecNumber>
    </recommendedName>
</protein>
<comment type="similarity">
    <text evidence="3 10">Belongs to the class-II pyridoxal-phosphate-dependent aminotransferase family. BioF subfamily.</text>
</comment>
<evidence type="ECO:0000259" key="11">
    <source>
        <dbReference type="Pfam" id="PF00155"/>
    </source>
</evidence>
<dbReference type="GO" id="GO:0009102">
    <property type="term" value="P:biotin biosynthetic process"/>
    <property type="evidence" value="ECO:0007669"/>
    <property type="project" value="UniProtKB-UniRule"/>
</dbReference>
<dbReference type="InterPro" id="IPR001917">
    <property type="entry name" value="Aminotrans_II_pyridoxalP_BS"/>
</dbReference>
<comment type="caution">
    <text evidence="12">The sequence shown here is derived from an EMBL/GenBank/DDBJ whole genome shotgun (WGS) entry which is preliminary data.</text>
</comment>
<comment type="catalytic activity">
    <reaction evidence="8 10">
        <text>6-carboxyhexanoyl-[ACP] + L-alanine + H(+) = (8S)-8-amino-7-oxononanoate + holo-[ACP] + CO2</text>
        <dbReference type="Rhea" id="RHEA:42288"/>
        <dbReference type="Rhea" id="RHEA-COMP:9685"/>
        <dbReference type="Rhea" id="RHEA-COMP:9955"/>
        <dbReference type="ChEBI" id="CHEBI:15378"/>
        <dbReference type="ChEBI" id="CHEBI:16526"/>
        <dbReference type="ChEBI" id="CHEBI:57972"/>
        <dbReference type="ChEBI" id="CHEBI:64479"/>
        <dbReference type="ChEBI" id="CHEBI:78846"/>
        <dbReference type="ChEBI" id="CHEBI:149468"/>
        <dbReference type="EC" id="2.3.1.47"/>
    </reaction>
</comment>
<evidence type="ECO:0000256" key="8">
    <source>
        <dbReference type="ARBA" id="ARBA00047715"/>
    </source>
</evidence>
<comment type="subunit">
    <text evidence="4 10">Homodimer.</text>
</comment>
<dbReference type="PANTHER" id="PTHR13693">
    <property type="entry name" value="CLASS II AMINOTRANSFERASE/8-AMINO-7-OXONONANOATE SYNTHASE"/>
    <property type="match status" value="1"/>
</dbReference>
<feature type="modified residue" description="N6-(pyridoxal phosphate)lysine" evidence="9">
    <location>
        <position position="238"/>
    </location>
</feature>
<evidence type="ECO:0000256" key="5">
    <source>
        <dbReference type="ARBA" id="ARBA00022679"/>
    </source>
</evidence>
<sequence>MEDWQKELDRLSETGMRRFLRVIDGAQGPQVELDGRRVLLLCSNNYLGLAGHPALIEAMVRATRDFGAGSGASRLVSGTMRAHVELEERLAAFKGTEAALLFNSGFAANTGILQALFGPDDLIFSDELNHASIIDGCRLSTARVRVYPHADVQALEAIMRQEAPKRRGRWLIVTDGVFSMDGDLAPLRELAALKRRFDALLMVDDAHGTGVLGATGRGTAEELGCLQEVDLHMGTLGKALGVCGAYLAASRTVIDLLVNRCRPFIYSTSLPPGAAAAAQAALAIVEGDEGRRLRRDLQRKTALFTAILRAAGCDLLASSTQIVPVITRQPDATMRASRRLLEEGYFVQGIRPPTVPEGLCRLRATLMASHADADVENAARAIVRVVGDGDDG</sequence>
<dbReference type="OrthoDB" id="9807157at2"/>
<comment type="pathway">
    <text evidence="2 10">Cofactor biosynthesis; biotin biosynthesis.</text>
</comment>
<organism evidence="12 13">
    <name type="scientific">Geothermobacter ehrlichii</name>
    <dbReference type="NCBI Taxonomy" id="213224"/>
    <lineage>
        <taxon>Bacteria</taxon>
        <taxon>Pseudomonadati</taxon>
        <taxon>Thermodesulfobacteriota</taxon>
        <taxon>Desulfuromonadia</taxon>
        <taxon>Desulfuromonadales</taxon>
        <taxon>Geothermobacteraceae</taxon>
        <taxon>Geothermobacter</taxon>
    </lineage>
</organism>
<keyword evidence="5 10" id="KW-0808">Transferase</keyword>
<dbReference type="InterPro" id="IPR050087">
    <property type="entry name" value="AON_synthase_class-II"/>
</dbReference>
<dbReference type="InterPro" id="IPR004723">
    <property type="entry name" value="AONS_Archaea/Proteobacteria"/>
</dbReference>
<dbReference type="Gene3D" id="3.90.1150.10">
    <property type="entry name" value="Aspartate Aminotransferase, domain 1"/>
    <property type="match status" value="1"/>
</dbReference>
<dbReference type="InterPro" id="IPR015422">
    <property type="entry name" value="PyrdxlP-dep_Trfase_small"/>
</dbReference>